<sequence>MTTESQISSELTFDALNKQWPTFSQAILDFMKELGLDSLDLECDHAALRVNTSQGADSLREAYCRQGKIISDNMINGRPILIIALDTPLVLGELAIDCIELPYPGDKRYPVEGWEHIELVLPGGATTTETLREQLLERAPTLVAVLDQQTDVKVKMSSPQGEHERLANPTIAFKRGNLCIKVHPHGIKAVIASEAK</sequence>
<dbReference type="NCBIfam" id="NF008683">
    <property type="entry name" value="PRK11700.1-6"/>
    <property type="match status" value="1"/>
</dbReference>
<organism evidence="1 2">
    <name type="scientific">Shewanella insulae</name>
    <dbReference type="NCBI Taxonomy" id="2681496"/>
    <lineage>
        <taxon>Bacteria</taxon>
        <taxon>Pseudomonadati</taxon>
        <taxon>Pseudomonadota</taxon>
        <taxon>Gammaproteobacteria</taxon>
        <taxon>Alteromonadales</taxon>
        <taxon>Shewanellaceae</taxon>
        <taxon>Shewanella</taxon>
    </lineage>
</organism>
<evidence type="ECO:0000313" key="2">
    <source>
        <dbReference type="Proteomes" id="UP000474778"/>
    </source>
</evidence>
<keyword evidence="2" id="KW-1185">Reference proteome</keyword>
<dbReference type="InterPro" id="IPR010393">
    <property type="entry name" value="DUF991_YecM-like"/>
</dbReference>
<dbReference type="RefSeq" id="WP_160794766.1">
    <property type="nucleotide sequence ID" value="NZ_CANMWR010000020.1"/>
</dbReference>
<dbReference type="GO" id="GO:0005829">
    <property type="term" value="C:cytosol"/>
    <property type="evidence" value="ECO:0007669"/>
    <property type="project" value="TreeGrafter"/>
</dbReference>
<dbReference type="Gene3D" id="3.10.180.10">
    <property type="entry name" value="2,3-Dihydroxybiphenyl 1,2-Dioxygenase, domain 1"/>
    <property type="match status" value="1"/>
</dbReference>
<dbReference type="Proteomes" id="UP000474778">
    <property type="component" value="Unassembled WGS sequence"/>
</dbReference>
<dbReference type="SUPFAM" id="SSF54593">
    <property type="entry name" value="Glyoxalase/Bleomycin resistance protein/Dihydroxybiphenyl dioxygenase"/>
    <property type="match status" value="1"/>
</dbReference>
<protein>
    <submittedName>
        <fullName evidence="1">VOC family protein</fullName>
    </submittedName>
</protein>
<dbReference type="InterPro" id="IPR029068">
    <property type="entry name" value="Glyas_Bleomycin-R_OHBP_Dase"/>
</dbReference>
<comment type="caution">
    <text evidence="1">The sequence shown here is derived from an EMBL/GenBank/DDBJ whole genome shotgun (WGS) entry which is preliminary data.</text>
</comment>
<dbReference type="Pfam" id="PF06185">
    <property type="entry name" value="YecM"/>
    <property type="match status" value="1"/>
</dbReference>
<evidence type="ECO:0000313" key="1">
    <source>
        <dbReference type="EMBL" id="MXR68451.1"/>
    </source>
</evidence>
<dbReference type="EMBL" id="WRPA01000005">
    <property type="protein sequence ID" value="MXR68451.1"/>
    <property type="molecule type" value="Genomic_DNA"/>
</dbReference>
<gene>
    <name evidence="1" type="ORF">GNT65_07160</name>
</gene>
<proteinExistence type="predicted"/>
<reference evidence="1 2" key="1">
    <citation type="submission" date="2019-12" db="EMBL/GenBank/DDBJ databases">
        <title>Shewanella insulae sp. nov., isolated from a tidal flat.</title>
        <authorList>
            <person name="Yoon J.-H."/>
        </authorList>
    </citation>
    <scope>NUCLEOTIDE SEQUENCE [LARGE SCALE GENOMIC DNA]</scope>
    <source>
        <strain evidence="1 2">JBTF-M18</strain>
    </source>
</reference>
<name>A0A6L7HZE4_9GAMM</name>
<accession>A0A6L7HZE4</accession>
<dbReference type="AlphaFoldDB" id="A0A6L7HZE4"/>
<dbReference type="PANTHER" id="PTHR37519:SF1">
    <property type="entry name" value="DIHYDROXYBIPHENYL DIOXYGENASE DOMAIN-CONTAINING PROTEIN"/>
    <property type="match status" value="1"/>
</dbReference>
<dbReference type="PANTHER" id="PTHR37519">
    <property type="match status" value="1"/>
</dbReference>